<comment type="function">
    <text evidence="6">Exhibits ATPase activity in vitro.</text>
</comment>
<dbReference type="GO" id="GO:0005739">
    <property type="term" value="C:mitochondrion"/>
    <property type="evidence" value="ECO:0007669"/>
    <property type="project" value="UniProtKB-SubCell"/>
</dbReference>
<keyword evidence="2" id="KW-0547">Nucleotide-binding</keyword>
<dbReference type="InterPro" id="IPR011704">
    <property type="entry name" value="ATPase_dyneun-rel_AAA"/>
</dbReference>
<dbReference type="GO" id="GO:0032991">
    <property type="term" value="C:protein-containing complex"/>
    <property type="evidence" value="ECO:0007669"/>
    <property type="project" value="UniProtKB-ARBA"/>
</dbReference>
<dbReference type="OrthoDB" id="5186at2759"/>
<evidence type="ECO:0000313" key="10">
    <source>
        <dbReference type="EMBL" id="KAG6444613.1"/>
    </source>
</evidence>
<dbReference type="EMBL" id="JH668311">
    <property type="protein sequence ID" value="KAG6444613.1"/>
    <property type="molecule type" value="Genomic_DNA"/>
</dbReference>
<keyword evidence="4" id="KW-0809">Transit peptide</keyword>
<dbReference type="InterPro" id="IPR027417">
    <property type="entry name" value="P-loop_NTPase"/>
</dbReference>
<feature type="compositionally biased region" description="Basic and acidic residues" evidence="8">
    <location>
        <begin position="1030"/>
        <end position="1047"/>
    </location>
</feature>
<dbReference type="GO" id="GO:0016887">
    <property type="term" value="F:ATP hydrolysis activity"/>
    <property type="evidence" value="ECO:0007669"/>
    <property type="project" value="InterPro"/>
</dbReference>
<evidence type="ECO:0000256" key="6">
    <source>
        <dbReference type="ARBA" id="ARBA00055988"/>
    </source>
</evidence>
<reference evidence="10" key="2">
    <citation type="submission" date="2020-12" db="EMBL/GenBank/DDBJ databases">
        <authorList>
            <person name="Kanost M."/>
        </authorList>
    </citation>
    <scope>NUCLEOTIDE SEQUENCE</scope>
</reference>
<dbReference type="EMBL" id="JH668311">
    <property type="protein sequence ID" value="KAG6444614.1"/>
    <property type="molecule type" value="Genomic_DNA"/>
</dbReference>
<dbReference type="SUPFAM" id="SSF53300">
    <property type="entry name" value="vWA-like"/>
    <property type="match status" value="1"/>
</dbReference>
<accession>A0A921YS36</accession>
<evidence type="ECO:0000313" key="11">
    <source>
        <dbReference type="Proteomes" id="UP000791440"/>
    </source>
</evidence>
<keyword evidence="5" id="KW-0496">Mitochondrion</keyword>
<evidence type="ECO:0000259" key="9">
    <source>
        <dbReference type="PROSITE" id="PS50234"/>
    </source>
</evidence>
<name>A0A921YS36_MANSE</name>
<feature type="compositionally biased region" description="Gly residues" evidence="8">
    <location>
        <begin position="1055"/>
        <end position="1073"/>
    </location>
</feature>
<feature type="domain" description="VWFA" evidence="9">
    <location>
        <begin position="1201"/>
        <end position="1383"/>
    </location>
</feature>
<dbReference type="FunFam" id="3.40.50.300:FF:000587">
    <property type="entry name" value="von Willebrand factor A domain containing 8"/>
    <property type="match status" value="1"/>
</dbReference>
<evidence type="ECO:0000256" key="2">
    <source>
        <dbReference type="ARBA" id="ARBA00022741"/>
    </source>
</evidence>
<dbReference type="PANTHER" id="PTHR21610">
    <property type="entry name" value="VON WILLEBRAND FACTOR A DOMAIN-CONTAINING PROTEIN 8"/>
    <property type="match status" value="1"/>
</dbReference>
<dbReference type="InterPro" id="IPR036465">
    <property type="entry name" value="vWFA_dom_sf"/>
</dbReference>
<protein>
    <recommendedName>
        <fullName evidence="7">von Willebrand factor A domain-containing protein 8</fullName>
    </recommendedName>
</protein>
<dbReference type="Pfam" id="PF07728">
    <property type="entry name" value="AAA_5"/>
    <property type="match status" value="3"/>
</dbReference>
<dbReference type="SUPFAM" id="SSF52540">
    <property type="entry name" value="P-loop containing nucleoside triphosphate hydrolases"/>
    <property type="match status" value="3"/>
</dbReference>
<dbReference type="SMART" id="SM00327">
    <property type="entry name" value="VWA"/>
    <property type="match status" value="1"/>
</dbReference>
<dbReference type="SMART" id="SM00382">
    <property type="entry name" value="AAA"/>
    <property type="match status" value="2"/>
</dbReference>
<comment type="subcellular location">
    <subcellularLocation>
        <location evidence="1">Mitochondrion</location>
    </subcellularLocation>
</comment>
<dbReference type="InterPro" id="IPR003593">
    <property type="entry name" value="AAA+_ATPase"/>
</dbReference>
<reference evidence="10" key="1">
    <citation type="journal article" date="2016" name="Insect Biochem. Mol. Biol.">
        <title>Multifaceted biological insights from a draft genome sequence of the tobacco hornworm moth, Manduca sexta.</title>
        <authorList>
            <person name="Kanost M.R."/>
            <person name="Arrese E.L."/>
            <person name="Cao X."/>
            <person name="Chen Y.R."/>
            <person name="Chellapilla S."/>
            <person name="Goldsmith M.R."/>
            <person name="Grosse-Wilde E."/>
            <person name="Heckel D.G."/>
            <person name="Herndon N."/>
            <person name="Jiang H."/>
            <person name="Papanicolaou A."/>
            <person name="Qu J."/>
            <person name="Soulages J.L."/>
            <person name="Vogel H."/>
            <person name="Walters J."/>
            <person name="Waterhouse R.M."/>
            <person name="Ahn S.J."/>
            <person name="Almeida F.C."/>
            <person name="An C."/>
            <person name="Aqrawi P."/>
            <person name="Bretschneider A."/>
            <person name="Bryant W.B."/>
            <person name="Bucks S."/>
            <person name="Chao H."/>
            <person name="Chevignon G."/>
            <person name="Christen J.M."/>
            <person name="Clarke D.F."/>
            <person name="Dittmer N.T."/>
            <person name="Ferguson L.C.F."/>
            <person name="Garavelou S."/>
            <person name="Gordon K.H.J."/>
            <person name="Gunaratna R.T."/>
            <person name="Han Y."/>
            <person name="Hauser F."/>
            <person name="He Y."/>
            <person name="Heidel-Fischer H."/>
            <person name="Hirsh A."/>
            <person name="Hu Y."/>
            <person name="Jiang H."/>
            <person name="Kalra D."/>
            <person name="Klinner C."/>
            <person name="Konig C."/>
            <person name="Kovar C."/>
            <person name="Kroll A.R."/>
            <person name="Kuwar S.S."/>
            <person name="Lee S.L."/>
            <person name="Lehman R."/>
            <person name="Li K."/>
            <person name="Li Z."/>
            <person name="Liang H."/>
            <person name="Lovelace S."/>
            <person name="Lu Z."/>
            <person name="Mansfield J.H."/>
            <person name="McCulloch K.J."/>
            <person name="Mathew T."/>
            <person name="Morton B."/>
            <person name="Muzny D.M."/>
            <person name="Neunemann D."/>
            <person name="Ongeri F."/>
            <person name="Pauchet Y."/>
            <person name="Pu L.L."/>
            <person name="Pyrousis I."/>
            <person name="Rao X.J."/>
            <person name="Redding A."/>
            <person name="Roesel C."/>
            <person name="Sanchez-Gracia A."/>
            <person name="Schaack S."/>
            <person name="Shukla A."/>
            <person name="Tetreau G."/>
            <person name="Wang Y."/>
            <person name="Xiong G.H."/>
            <person name="Traut W."/>
            <person name="Walsh T.K."/>
            <person name="Worley K.C."/>
            <person name="Wu D."/>
            <person name="Wu W."/>
            <person name="Wu Y.Q."/>
            <person name="Zhang X."/>
            <person name="Zou Z."/>
            <person name="Zucker H."/>
            <person name="Briscoe A.D."/>
            <person name="Burmester T."/>
            <person name="Clem R.J."/>
            <person name="Feyereisen R."/>
            <person name="Grimmelikhuijzen C.J.P."/>
            <person name="Hamodrakas S.J."/>
            <person name="Hansson B.S."/>
            <person name="Huguet E."/>
            <person name="Jermiin L.S."/>
            <person name="Lan Q."/>
            <person name="Lehman H.K."/>
            <person name="Lorenzen M."/>
            <person name="Merzendorfer H."/>
            <person name="Michalopoulos I."/>
            <person name="Morton D.B."/>
            <person name="Muthukrishnan S."/>
            <person name="Oakeshott J.G."/>
            <person name="Palmer W."/>
            <person name="Park Y."/>
            <person name="Passarelli A.L."/>
            <person name="Rozas J."/>
            <person name="Schwartz L.M."/>
            <person name="Smith W."/>
            <person name="Southgate A."/>
            <person name="Vilcinskas A."/>
            <person name="Vogt R."/>
            <person name="Wang P."/>
            <person name="Werren J."/>
            <person name="Yu X.Q."/>
            <person name="Zhou J.J."/>
            <person name="Brown S.J."/>
            <person name="Scherer S.E."/>
            <person name="Richards S."/>
            <person name="Blissard G.W."/>
        </authorList>
    </citation>
    <scope>NUCLEOTIDE SEQUENCE</scope>
</reference>
<organism evidence="10 11">
    <name type="scientific">Manduca sexta</name>
    <name type="common">Tobacco hawkmoth</name>
    <name type="synonym">Tobacco hornworm</name>
    <dbReference type="NCBI Taxonomy" id="7130"/>
    <lineage>
        <taxon>Eukaryota</taxon>
        <taxon>Metazoa</taxon>
        <taxon>Ecdysozoa</taxon>
        <taxon>Arthropoda</taxon>
        <taxon>Hexapoda</taxon>
        <taxon>Insecta</taxon>
        <taxon>Pterygota</taxon>
        <taxon>Neoptera</taxon>
        <taxon>Endopterygota</taxon>
        <taxon>Lepidoptera</taxon>
        <taxon>Glossata</taxon>
        <taxon>Ditrysia</taxon>
        <taxon>Bombycoidea</taxon>
        <taxon>Sphingidae</taxon>
        <taxon>Sphinginae</taxon>
        <taxon>Sphingini</taxon>
        <taxon>Manduca</taxon>
    </lineage>
</organism>
<evidence type="ECO:0000256" key="4">
    <source>
        <dbReference type="ARBA" id="ARBA00022946"/>
    </source>
</evidence>
<dbReference type="InterPro" id="IPR002035">
    <property type="entry name" value="VWF_A"/>
</dbReference>
<dbReference type="InterPro" id="IPR039891">
    <property type="entry name" value="VWA8"/>
</dbReference>
<evidence type="ECO:0000256" key="5">
    <source>
        <dbReference type="ARBA" id="ARBA00023128"/>
    </source>
</evidence>
<dbReference type="PANTHER" id="PTHR21610:SF9">
    <property type="entry name" value="VON WILLEBRAND FACTOR A DOMAIN-CONTAINING PROTEIN 8"/>
    <property type="match status" value="1"/>
</dbReference>
<dbReference type="Gene3D" id="3.40.50.300">
    <property type="entry name" value="P-loop containing nucleotide triphosphate hydrolases"/>
    <property type="match status" value="3"/>
</dbReference>
<keyword evidence="3" id="KW-0067">ATP-binding</keyword>
<feature type="region of interest" description="Disordered" evidence="8">
    <location>
        <begin position="1028"/>
        <end position="1080"/>
    </location>
</feature>
<dbReference type="PROSITE" id="PS50234">
    <property type="entry name" value="VWFA"/>
    <property type="match status" value="1"/>
</dbReference>
<keyword evidence="11" id="KW-1185">Reference proteome</keyword>
<gene>
    <name evidence="10" type="ORF">O3G_MSEX003415</name>
</gene>
<feature type="region of interest" description="Disordered" evidence="8">
    <location>
        <begin position="1179"/>
        <end position="1200"/>
    </location>
</feature>
<dbReference type="GO" id="GO:0005524">
    <property type="term" value="F:ATP binding"/>
    <property type="evidence" value="ECO:0007669"/>
    <property type="project" value="UniProtKB-KW"/>
</dbReference>
<dbReference type="Gene3D" id="3.40.50.410">
    <property type="entry name" value="von Willebrand factor, type A domain"/>
    <property type="match status" value="1"/>
</dbReference>
<evidence type="ECO:0000256" key="1">
    <source>
        <dbReference type="ARBA" id="ARBA00004173"/>
    </source>
</evidence>
<evidence type="ECO:0000256" key="7">
    <source>
        <dbReference type="ARBA" id="ARBA00070377"/>
    </source>
</evidence>
<dbReference type="FunFam" id="3.40.50.300:FF:000663">
    <property type="entry name" value="von Willebrand factor A domain containing 8"/>
    <property type="match status" value="1"/>
</dbReference>
<evidence type="ECO:0000256" key="8">
    <source>
        <dbReference type="SAM" id="MobiDB-lite"/>
    </source>
</evidence>
<comment type="caution">
    <text evidence="10">The sequence shown here is derived from an EMBL/GenBank/DDBJ whole genome shotgun (WGS) entry which is preliminary data.</text>
</comment>
<proteinExistence type="predicted"/>
<dbReference type="Proteomes" id="UP000791440">
    <property type="component" value="Unassembled WGS sequence"/>
</dbReference>
<sequence>MYNPAVTVRRIDVLIRILGPRKAILAANPVRAYSSEDKVTIGDVSKEIERPKKVEYVPRKYLTIESAQIKALSQSTLRNLRWMMQKDLLGQDMFLLGRPGPSRRKVAFQYLELTQRELEYVALSRDTTEADLKQRREIISSTAKYFDQSAVRAAVEGRVLVLEGIEKAERNVLPVLNNLLENREMHLEDGRFLVPASRYDRLLEEHGAEEVERWRLVRVDENFRVIALGLPVPRYAGQPLDPPLRSRFQARDVATIGYGEHLSVLREEAPHVDPAKLEQLLSAAYALISPELQQVSLPDFPVDSLHFAALVLEKNPNIPIHKLIYLLYPYNTFLSKDHVKNVEMVLKNLNINTSSKYQVSLQGLEYKGNQALVSLDVNGTKSQFAVGCGGRKAGVEDTGIVKTEYQSQLLNELLLSHSVGDFCIVGPKGCGKSLLVTQLANLLGYTIEPIVLYQDMTARDLVQQRTTLDNGDTVWRNSALVEAALKGRLAVLDGLHRIHASTLAVLHRLVHDRELQLHDGTRLLRHDRYDELLNSGLTEQQLEESGVKKIHPAFRIVALAEPPVIGRGQQWLSPEILSLFIFHEMRNLSKAEEMFIINSLHGDISPPLQSIIDLADQLRKSEDSTLKNLSSSLSTRQLLRIASRMSKYPTDSAYETVQRTFLAKFLPNLARRALDSASQKLGIDPPRRFGIFGNNPTETKVACTIKDNILTIGNTSTEIFKTDALTKVPDILFYDVPQHMRLLEWLLQDFLLGNHLLLVGNQGVGKNKIADRLLQLLNRPREYIQLHRDTTVQSLTVQPTVRDGIVVYEDSPLVKAVKYGHVLVVDEADKAPTHVTCILKTLVENGEMVLSDGRRIVPKNMLESSGGDVSTFIPVHDDFKMIVLANRPGFPFLGNDFFASLGDLFSCHAVDNPSIESEMELLKSYGPDVPQDIMKKLVQAFAVLRDKADQGQLTYPYSTRELVNIVKHLQRYPEEDLATAIGNVFDFDRYSRDMADTLLEVLHASGLPTEGVLEGRSKALKKLQMTIERTSGKDVSSPKHGKEDPDNQPHVGGNTWAGGTGGRDTAGLGGKGGPYRLDKGHDVHQLSDAEKDAVPEHVKKAAREMNRKAFEERLKEIKMSEYDAKLYEQFYRAVQPQIGALRGVLAELQAKTKERQWSRHQTSGELDDGKIIEGLTGERSIYRRRTEQEPPPGAPPDKPKRLRLVLDVSGSMYRFNSYDGRLERSMEAVVLLTEALKGYEARIRYDMYAHSGEEHALELVRVDRPPENEKQRLQVIRTMHAHAQFCWSGDNTLPAARHAISTLANEDADEAIVLILSDANLRRYGIQPEELGSILTSDHRVQAHVIFIGSLGDEANALLRRLPAGHAHVCLEVAALPHIMQQIFASSLMQNSS</sequence>
<evidence type="ECO:0000256" key="3">
    <source>
        <dbReference type="ARBA" id="ARBA00022840"/>
    </source>
</evidence>